<dbReference type="PROSITE" id="PS00086">
    <property type="entry name" value="CYTOCHROME_P450"/>
    <property type="match status" value="1"/>
</dbReference>
<comment type="caution">
    <text evidence="8">The sequence shown here is derived from an EMBL/GenBank/DDBJ whole genome shotgun (WGS) entry which is preliminary data.</text>
</comment>
<keyword evidence="6 7" id="KW-0503">Monooxygenase</keyword>
<gene>
    <name evidence="8" type="ORF">BC793_12522</name>
</gene>
<name>A0A316FE97_9ACTN</name>
<dbReference type="SUPFAM" id="SSF48264">
    <property type="entry name" value="Cytochrome P450"/>
    <property type="match status" value="1"/>
</dbReference>
<keyword evidence="3 7" id="KW-0479">Metal-binding</keyword>
<dbReference type="InterPro" id="IPR002397">
    <property type="entry name" value="Cyt_P450_B"/>
</dbReference>
<protein>
    <recommendedName>
        <fullName evidence="10">Cytochrome P450</fullName>
    </recommendedName>
</protein>
<keyword evidence="9" id="KW-1185">Reference proteome</keyword>
<dbReference type="InterPro" id="IPR001128">
    <property type="entry name" value="Cyt_P450"/>
</dbReference>
<comment type="similarity">
    <text evidence="1 7">Belongs to the cytochrome P450 family.</text>
</comment>
<dbReference type="GO" id="GO:0020037">
    <property type="term" value="F:heme binding"/>
    <property type="evidence" value="ECO:0007669"/>
    <property type="project" value="InterPro"/>
</dbReference>
<dbReference type="PANTHER" id="PTHR46696">
    <property type="entry name" value="P450, PUTATIVE (EUROFUNG)-RELATED"/>
    <property type="match status" value="1"/>
</dbReference>
<evidence type="ECO:0000256" key="6">
    <source>
        <dbReference type="ARBA" id="ARBA00023033"/>
    </source>
</evidence>
<dbReference type="GO" id="GO:0004497">
    <property type="term" value="F:monooxygenase activity"/>
    <property type="evidence" value="ECO:0007669"/>
    <property type="project" value="UniProtKB-KW"/>
</dbReference>
<dbReference type="AlphaFoldDB" id="A0A316FE97"/>
<proteinExistence type="inferred from homology"/>
<dbReference type="RefSeq" id="WP_203896514.1">
    <property type="nucleotide sequence ID" value="NZ_BONA01000078.1"/>
</dbReference>
<dbReference type="PANTHER" id="PTHR46696:SF1">
    <property type="entry name" value="CYTOCHROME P450 YJIB-RELATED"/>
    <property type="match status" value="1"/>
</dbReference>
<dbReference type="Gene3D" id="1.10.630.10">
    <property type="entry name" value="Cytochrome P450"/>
    <property type="match status" value="1"/>
</dbReference>
<dbReference type="InterPro" id="IPR017972">
    <property type="entry name" value="Cyt_P450_CS"/>
</dbReference>
<evidence type="ECO:0000256" key="7">
    <source>
        <dbReference type="RuleBase" id="RU000461"/>
    </source>
</evidence>
<keyword evidence="5 7" id="KW-0408">Iron</keyword>
<keyword evidence="4 7" id="KW-0560">Oxidoreductase</keyword>
<dbReference type="GO" id="GO:0017000">
    <property type="term" value="P:antibiotic biosynthetic process"/>
    <property type="evidence" value="ECO:0007669"/>
    <property type="project" value="UniProtKB-ARBA"/>
</dbReference>
<dbReference type="Pfam" id="PF00067">
    <property type="entry name" value="p450"/>
    <property type="match status" value="1"/>
</dbReference>
<sequence length="371" mass="40224">MTVPGDLHERLWENAPACRAELPDGSPVWLVTRYADVRALLADPRLSVDKANGDGSWRGFALPPALDANLLNTDPPHHTRIRRLVSQAFTPRRTESLRPVIQHTADTLLDRIAGDDEADLVRDYAGPLPVAIISDLLGFPGADRDDFRLWTDTMLLPPAGDRAAAAAAIGAIHSYLRRLIAAKRADPADDLLSALIAARDSGDRLGEDELTSLAFLLLLAGYENTVHAIGTGVLTMLRHPGLPLDVEELLRYESPATVLLRRFPTEDVDVSGVVVPRGQTVLLVVGAANRDPDAFAEPGEVRPGRVGGHLSFGHGIHYCVAAPLARIELEIAVGTVLRRFPALRLAVPPGELRWRPSFRARGLASLPVLLR</sequence>
<evidence type="ECO:0000313" key="8">
    <source>
        <dbReference type="EMBL" id="PWK35821.1"/>
    </source>
</evidence>
<dbReference type="PRINTS" id="PR00359">
    <property type="entry name" value="BP450"/>
</dbReference>
<evidence type="ECO:0000256" key="4">
    <source>
        <dbReference type="ARBA" id="ARBA00023002"/>
    </source>
</evidence>
<dbReference type="GO" id="GO:0005506">
    <property type="term" value="F:iron ion binding"/>
    <property type="evidence" value="ECO:0007669"/>
    <property type="project" value="InterPro"/>
</dbReference>
<evidence type="ECO:0000256" key="5">
    <source>
        <dbReference type="ARBA" id="ARBA00023004"/>
    </source>
</evidence>
<dbReference type="EMBL" id="QGGR01000025">
    <property type="protein sequence ID" value="PWK35821.1"/>
    <property type="molecule type" value="Genomic_DNA"/>
</dbReference>
<dbReference type="Proteomes" id="UP000245697">
    <property type="component" value="Unassembled WGS sequence"/>
</dbReference>
<evidence type="ECO:0000256" key="2">
    <source>
        <dbReference type="ARBA" id="ARBA00022617"/>
    </source>
</evidence>
<evidence type="ECO:0008006" key="10">
    <source>
        <dbReference type="Google" id="ProtNLM"/>
    </source>
</evidence>
<evidence type="ECO:0000256" key="1">
    <source>
        <dbReference type="ARBA" id="ARBA00010617"/>
    </source>
</evidence>
<dbReference type="GO" id="GO:0016705">
    <property type="term" value="F:oxidoreductase activity, acting on paired donors, with incorporation or reduction of molecular oxygen"/>
    <property type="evidence" value="ECO:0007669"/>
    <property type="project" value="InterPro"/>
</dbReference>
<organism evidence="8 9">
    <name type="scientific">Actinoplanes xinjiangensis</name>
    <dbReference type="NCBI Taxonomy" id="512350"/>
    <lineage>
        <taxon>Bacteria</taxon>
        <taxon>Bacillati</taxon>
        <taxon>Actinomycetota</taxon>
        <taxon>Actinomycetes</taxon>
        <taxon>Micromonosporales</taxon>
        <taxon>Micromonosporaceae</taxon>
        <taxon>Actinoplanes</taxon>
    </lineage>
</organism>
<keyword evidence="2 7" id="KW-0349">Heme</keyword>
<dbReference type="CDD" id="cd11029">
    <property type="entry name" value="CYP107-like"/>
    <property type="match status" value="1"/>
</dbReference>
<reference evidence="8 9" key="1">
    <citation type="submission" date="2018-05" db="EMBL/GenBank/DDBJ databases">
        <title>Genomic Encyclopedia of Archaeal and Bacterial Type Strains, Phase II (KMG-II): from individual species to whole genera.</title>
        <authorList>
            <person name="Goeker M."/>
        </authorList>
    </citation>
    <scope>NUCLEOTIDE SEQUENCE [LARGE SCALE GENOMIC DNA]</scope>
    <source>
        <strain evidence="8 9">DSM 45184</strain>
    </source>
</reference>
<evidence type="ECO:0000313" key="9">
    <source>
        <dbReference type="Proteomes" id="UP000245697"/>
    </source>
</evidence>
<accession>A0A316FE97</accession>
<dbReference type="FunFam" id="1.10.630.10:FF:000018">
    <property type="entry name" value="Cytochrome P450 monooxygenase"/>
    <property type="match status" value="1"/>
</dbReference>
<dbReference type="InterPro" id="IPR036396">
    <property type="entry name" value="Cyt_P450_sf"/>
</dbReference>
<evidence type="ECO:0000256" key="3">
    <source>
        <dbReference type="ARBA" id="ARBA00022723"/>
    </source>
</evidence>